<dbReference type="EMBL" id="JAUSUB010000041">
    <property type="protein sequence ID" value="MDQ0273503.1"/>
    <property type="molecule type" value="Genomic_DNA"/>
</dbReference>
<proteinExistence type="predicted"/>
<sequence>MKDLFNRLEGLIGKSSLAVPDNNFGTTYVNMIIQKQLSVIDIDFDAFTYEDIEEVAESLEDCITDENEDEEISLDPTHHYTRMYVIGHTVSRLANLKNIKRDTTYQFI</sequence>
<accession>A0ABU0AQL7</accession>
<dbReference type="Proteomes" id="UP001238088">
    <property type="component" value="Unassembled WGS sequence"/>
</dbReference>
<name>A0ABU0AQL7_9BACI</name>
<protein>
    <submittedName>
        <fullName evidence="1">Uncharacterized protein</fullName>
    </submittedName>
</protein>
<comment type="caution">
    <text evidence="1">The sequence shown here is derived from an EMBL/GenBank/DDBJ whole genome shotgun (WGS) entry which is preliminary data.</text>
</comment>
<organism evidence="1 2">
    <name type="scientific">Cytobacillus purgationiresistens</name>
    <dbReference type="NCBI Taxonomy" id="863449"/>
    <lineage>
        <taxon>Bacteria</taxon>
        <taxon>Bacillati</taxon>
        <taxon>Bacillota</taxon>
        <taxon>Bacilli</taxon>
        <taxon>Bacillales</taxon>
        <taxon>Bacillaceae</taxon>
        <taxon>Cytobacillus</taxon>
    </lineage>
</organism>
<dbReference type="RefSeq" id="WP_307479704.1">
    <property type="nucleotide sequence ID" value="NZ_JAUSUB010000041.1"/>
</dbReference>
<evidence type="ECO:0000313" key="2">
    <source>
        <dbReference type="Proteomes" id="UP001238088"/>
    </source>
</evidence>
<reference evidence="1 2" key="1">
    <citation type="submission" date="2023-07" db="EMBL/GenBank/DDBJ databases">
        <title>Genomic Encyclopedia of Type Strains, Phase IV (KMG-IV): sequencing the most valuable type-strain genomes for metagenomic binning, comparative biology and taxonomic classification.</title>
        <authorList>
            <person name="Goeker M."/>
        </authorList>
    </citation>
    <scope>NUCLEOTIDE SEQUENCE [LARGE SCALE GENOMIC DNA]</scope>
    <source>
        <strain evidence="1 2">DSM 23494</strain>
    </source>
</reference>
<keyword evidence="2" id="KW-1185">Reference proteome</keyword>
<gene>
    <name evidence="1" type="ORF">J2S17_005435</name>
</gene>
<evidence type="ECO:0000313" key="1">
    <source>
        <dbReference type="EMBL" id="MDQ0273503.1"/>
    </source>
</evidence>